<organism evidence="1 2">
    <name type="scientific">Trichinella nativa</name>
    <dbReference type="NCBI Taxonomy" id="6335"/>
    <lineage>
        <taxon>Eukaryota</taxon>
        <taxon>Metazoa</taxon>
        <taxon>Ecdysozoa</taxon>
        <taxon>Nematoda</taxon>
        <taxon>Enoplea</taxon>
        <taxon>Dorylaimia</taxon>
        <taxon>Trichinellida</taxon>
        <taxon>Trichinellidae</taxon>
        <taxon>Trichinella</taxon>
    </lineage>
</organism>
<sequence>MTSLRTNHDSKFSLLTHPSTDCGWYQDFRVHAKSLHGMKKKYCAQYYNTPYTDSTTLSKEEFFQDLPVLGNSLHGMKKKYSAQYDCSETLLLGAKLTEEFFQVKRKKRSNNIMLSVVAKNGIIESILLIEAIWPRSVKDNNLCHRYEFLRIGDEMNLICKRTVDDFKMIAAIKQIHNIKKQVESNESIEETKQDEQAEEVIAKSNANDVIETLVELTVTGSESERDEETEAAERVCAVLGTTDMIYLVMMMWKNGKKEKTIMNEVKTFTDQPAPPGSTATLKRDDKQISFLLIFYPGEGFQSCQALRNSTSGIAELFKRYPQLFDWQKDESTAFSICSSL</sequence>
<evidence type="ECO:0000313" key="2">
    <source>
        <dbReference type="Proteomes" id="UP000054721"/>
    </source>
</evidence>
<keyword evidence="2" id="KW-1185">Reference proteome</keyword>
<protein>
    <submittedName>
        <fullName evidence="1">Uncharacterized protein</fullName>
    </submittedName>
</protein>
<accession>A0A0V1KNE1</accession>
<proteinExistence type="predicted"/>
<evidence type="ECO:0000313" key="1">
    <source>
        <dbReference type="EMBL" id="KRZ48800.1"/>
    </source>
</evidence>
<reference evidence="1 2" key="1">
    <citation type="submission" date="2015-05" db="EMBL/GenBank/DDBJ databases">
        <title>Evolution of Trichinella species and genotypes.</title>
        <authorList>
            <person name="Korhonen P.K."/>
            <person name="Edoardo P."/>
            <person name="Giuseppe L.R."/>
            <person name="Gasser R.B."/>
        </authorList>
    </citation>
    <scope>NUCLEOTIDE SEQUENCE [LARGE SCALE GENOMIC DNA]</scope>
    <source>
        <strain evidence="1">ISS10</strain>
    </source>
</reference>
<gene>
    <name evidence="1" type="ORF">T02_8290</name>
</gene>
<dbReference type="EMBL" id="JYDW01000363">
    <property type="protein sequence ID" value="KRZ48800.1"/>
    <property type="molecule type" value="Genomic_DNA"/>
</dbReference>
<dbReference type="OrthoDB" id="10423292at2759"/>
<dbReference type="Proteomes" id="UP000054721">
    <property type="component" value="Unassembled WGS sequence"/>
</dbReference>
<comment type="caution">
    <text evidence="1">The sequence shown here is derived from an EMBL/GenBank/DDBJ whole genome shotgun (WGS) entry which is preliminary data.</text>
</comment>
<name>A0A0V1KNE1_9BILA</name>
<dbReference type="AlphaFoldDB" id="A0A0V1KNE1"/>